<accession>A0AAV7V2E6</accession>
<comment type="caution">
    <text evidence="2">The sequence shown here is derived from an EMBL/GenBank/DDBJ whole genome shotgun (WGS) entry which is preliminary data.</text>
</comment>
<evidence type="ECO:0000313" key="3">
    <source>
        <dbReference type="Proteomes" id="UP001066276"/>
    </source>
</evidence>
<dbReference type="Proteomes" id="UP001066276">
    <property type="component" value="Chromosome 2_2"/>
</dbReference>
<dbReference type="GO" id="GO:0005813">
    <property type="term" value="C:centrosome"/>
    <property type="evidence" value="ECO:0007669"/>
    <property type="project" value="TreeGrafter"/>
</dbReference>
<dbReference type="InterPro" id="IPR029384">
    <property type="entry name" value="Speriolin_C"/>
</dbReference>
<gene>
    <name evidence="2" type="ORF">NDU88_004872</name>
</gene>
<dbReference type="PANTHER" id="PTHR22192:SF17">
    <property type="entry name" value="SPERIOLIN-LIKE PROTEIN"/>
    <property type="match status" value="1"/>
</dbReference>
<reference evidence="2" key="1">
    <citation type="journal article" date="2022" name="bioRxiv">
        <title>Sequencing and chromosome-scale assembly of the giantPleurodeles waltlgenome.</title>
        <authorList>
            <person name="Brown T."/>
            <person name="Elewa A."/>
            <person name="Iarovenko S."/>
            <person name="Subramanian E."/>
            <person name="Araus A.J."/>
            <person name="Petzold A."/>
            <person name="Susuki M."/>
            <person name="Suzuki K.-i.T."/>
            <person name="Hayashi T."/>
            <person name="Toyoda A."/>
            <person name="Oliveira C."/>
            <person name="Osipova E."/>
            <person name="Leigh N.D."/>
            <person name="Simon A."/>
            <person name="Yun M.H."/>
        </authorList>
    </citation>
    <scope>NUCLEOTIDE SEQUENCE</scope>
    <source>
        <strain evidence="2">20211129_DDA</strain>
        <tissue evidence="2">Liver</tissue>
    </source>
</reference>
<keyword evidence="3" id="KW-1185">Reference proteome</keyword>
<dbReference type="AlphaFoldDB" id="A0AAV7V2E6"/>
<organism evidence="2 3">
    <name type="scientific">Pleurodeles waltl</name>
    <name type="common">Iberian ribbed newt</name>
    <dbReference type="NCBI Taxonomy" id="8319"/>
    <lineage>
        <taxon>Eukaryota</taxon>
        <taxon>Metazoa</taxon>
        <taxon>Chordata</taxon>
        <taxon>Craniata</taxon>
        <taxon>Vertebrata</taxon>
        <taxon>Euteleostomi</taxon>
        <taxon>Amphibia</taxon>
        <taxon>Batrachia</taxon>
        <taxon>Caudata</taxon>
        <taxon>Salamandroidea</taxon>
        <taxon>Salamandridae</taxon>
        <taxon>Pleurodelinae</taxon>
        <taxon>Pleurodeles</taxon>
    </lineage>
</organism>
<dbReference type="Pfam" id="PF15059">
    <property type="entry name" value="Speriolin_C"/>
    <property type="match status" value="1"/>
</dbReference>
<proteinExistence type="predicted"/>
<dbReference type="PANTHER" id="PTHR22192">
    <property type="entry name" value="SPERIOLIN"/>
    <property type="match status" value="1"/>
</dbReference>
<evidence type="ECO:0000313" key="2">
    <source>
        <dbReference type="EMBL" id="KAJ1195595.1"/>
    </source>
</evidence>
<dbReference type="InterPro" id="IPR026715">
    <property type="entry name" value="SPATC1"/>
</dbReference>
<sequence>MNRRYQDMMCRLKKYGYDPRVHPIFSEYLVNTYGIMKDRPLPGSGELASFSDPEVLRKMASEAMPADVLKDVQLLLNCLVQLAKEDGKPLFIW</sequence>
<dbReference type="EMBL" id="JANPWB010000004">
    <property type="protein sequence ID" value="KAJ1195595.1"/>
    <property type="molecule type" value="Genomic_DNA"/>
</dbReference>
<feature type="domain" description="Speriolin C-terminal" evidence="1">
    <location>
        <begin position="1"/>
        <end position="93"/>
    </location>
</feature>
<name>A0AAV7V2E6_PLEWA</name>
<protein>
    <recommendedName>
        <fullName evidence="1">Speriolin C-terminal domain-containing protein</fullName>
    </recommendedName>
</protein>
<evidence type="ECO:0000259" key="1">
    <source>
        <dbReference type="Pfam" id="PF15059"/>
    </source>
</evidence>